<accession>A0A6A5SF46</accession>
<dbReference type="InterPro" id="IPR045090">
    <property type="entry name" value="Pept_M3A_M3B"/>
</dbReference>
<dbReference type="Gene3D" id="1.10.1370.10">
    <property type="entry name" value="Neurolysin, domain 3"/>
    <property type="match status" value="1"/>
</dbReference>
<evidence type="ECO:0000256" key="5">
    <source>
        <dbReference type="ARBA" id="ARBA00018046"/>
    </source>
</evidence>
<dbReference type="GO" id="GO:0006518">
    <property type="term" value="P:peptide metabolic process"/>
    <property type="evidence" value="ECO:0007669"/>
    <property type="project" value="TreeGrafter"/>
</dbReference>
<dbReference type="GO" id="GO:0005759">
    <property type="term" value="C:mitochondrial matrix"/>
    <property type="evidence" value="ECO:0007669"/>
    <property type="project" value="UniProtKB-SubCell"/>
</dbReference>
<evidence type="ECO:0000256" key="6">
    <source>
        <dbReference type="ARBA" id="ARBA00022670"/>
    </source>
</evidence>
<organism evidence="17 18">
    <name type="scientific">Clathrospora elynae</name>
    <dbReference type="NCBI Taxonomy" id="706981"/>
    <lineage>
        <taxon>Eukaryota</taxon>
        <taxon>Fungi</taxon>
        <taxon>Dikarya</taxon>
        <taxon>Ascomycota</taxon>
        <taxon>Pezizomycotina</taxon>
        <taxon>Dothideomycetes</taxon>
        <taxon>Pleosporomycetidae</taxon>
        <taxon>Pleosporales</taxon>
        <taxon>Diademaceae</taxon>
        <taxon>Clathrospora</taxon>
    </lineage>
</organism>
<keyword evidence="12" id="KW-0496">Mitochondrion</keyword>
<dbReference type="GO" id="GO:0046872">
    <property type="term" value="F:metal ion binding"/>
    <property type="evidence" value="ECO:0007669"/>
    <property type="project" value="UniProtKB-UniRule"/>
</dbReference>
<dbReference type="GO" id="GO:0004222">
    <property type="term" value="F:metalloendopeptidase activity"/>
    <property type="evidence" value="ECO:0007669"/>
    <property type="project" value="UniProtKB-EC"/>
</dbReference>
<evidence type="ECO:0000256" key="3">
    <source>
        <dbReference type="ARBA" id="ARBA00006040"/>
    </source>
</evidence>
<keyword evidence="18" id="KW-1185">Reference proteome</keyword>
<evidence type="ECO:0000313" key="17">
    <source>
        <dbReference type="EMBL" id="KAF1938059.1"/>
    </source>
</evidence>
<evidence type="ECO:0000256" key="8">
    <source>
        <dbReference type="ARBA" id="ARBA00022801"/>
    </source>
</evidence>
<dbReference type="GO" id="GO:0006627">
    <property type="term" value="P:protein processing involved in protein targeting to mitochondrion"/>
    <property type="evidence" value="ECO:0007669"/>
    <property type="project" value="TreeGrafter"/>
</dbReference>
<keyword evidence="9 15" id="KW-0862">Zinc</keyword>
<evidence type="ECO:0000256" key="11">
    <source>
        <dbReference type="ARBA" id="ARBA00023049"/>
    </source>
</evidence>
<keyword evidence="11 15" id="KW-0482">Metalloprotease</keyword>
<dbReference type="InterPro" id="IPR024079">
    <property type="entry name" value="MetalloPept_cat_dom_sf"/>
</dbReference>
<comment type="function">
    <text evidence="13">Cleaves proteins, imported into the mitochondrion, to their mature size. While most mitochondrial precursor proteins are processed to the mature form in one step by mitochondrial processing peptidase (MPP), the sequential cleavage by MIP of an octapeptide after initial processing by MPP is a required step for a subgroup of nuclear-encoded precursor proteins destined for the matrix or the inner membrane.</text>
</comment>
<dbReference type="PANTHER" id="PTHR11804:SF79">
    <property type="entry name" value="MITOCHONDRIAL INTERMEDIATE PEPTIDASE"/>
    <property type="match status" value="1"/>
</dbReference>
<dbReference type="InterPro" id="IPR033851">
    <property type="entry name" value="M3A_MIP"/>
</dbReference>
<evidence type="ECO:0000256" key="12">
    <source>
        <dbReference type="ARBA" id="ARBA00023128"/>
    </source>
</evidence>
<feature type="domain" description="Peptidase M3A/M3B catalytic" evidence="16">
    <location>
        <begin position="376"/>
        <end position="833"/>
    </location>
</feature>
<dbReference type="Gene3D" id="3.40.390.10">
    <property type="entry name" value="Collagenase (Catalytic Domain)"/>
    <property type="match status" value="1"/>
</dbReference>
<gene>
    <name evidence="17" type="ORF">EJ02DRAFT_505646</name>
</gene>
<dbReference type="InterPro" id="IPR001567">
    <property type="entry name" value="Pept_M3A_M3B_dom"/>
</dbReference>
<evidence type="ECO:0000256" key="10">
    <source>
        <dbReference type="ARBA" id="ARBA00022946"/>
    </source>
</evidence>
<evidence type="ECO:0000259" key="16">
    <source>
        <dbReference type="Pfam" id="PF01432"/>
    </source>
</evidence>
<protein>
    <recommendedName>
        <fullName evidence="5">Mitochondrial intermediate peptidase</fullName>
        <ecNumber evidence="4">3.4.24.59</ecNumber>
    </recommendedName>
    <alternativeName>
        <fullName evidence="14">Octapeptidyl aminopeptidase</fullName>
    </alternativeName>
</protein>
<sequence length="862" mass="97438">MPTVPRACALPVSMKCETRFFIRRCVSASTGYRSSYVQIRSPTFFVVIGSTTFAAVIPTATGTEARSRILRLRVTIEPAIDATSTHASLVEPNMLKRLARTTPAPWICNRCLQQSQHPRRFNSSLASALYGLSASGKTDDDALRKVFDNASFWDSFRRASQKEKPSGIIGNKYLTHPEGFIDFVTITIQRCNAVVQRVSAAQSIEEFKYMVKDLDKLSDLLCRVIDLADFVRGTHPNRKFQIMAVKAYHTVFQYMNQLNTTPVLYNQLKKAFEIPDVYESWSEEERIVARILMEDFARFGIGLDEKTRKRLVDLSGEIAEVGNQFVEGMAPETLSLRFKSTKLKGLDPNMAKALTKWGEIKISTMHHEAQAVLRFVEDADVRRETYQAVRTASKPSIARLEKMLKLRAELAQLSGYETFAHMTLENKMARTPEAVNTFLKALYEDSRPAVLADLNDLIELKRGDAHQANFPDRINAWDKFYYTQKMLANMEGHYRQRTPDSLSAYFSVGTVLQGISRLFDRLYGVRFVPKETQPGEVWDDGVRRLDVISDTEGHIAVLYCDLYSRPGKTPNPAHFTLRCSREILPSEMEEMAHMQHRFSSPIEAATDGMPVSYNPERNSYFQLPTIALICDFSKAHHPRPTLLNIHDVRTLFHEMGHALHSILGRTALQNVSGTRCATDIAELPSVLMEHFAFCPHVLALYARHWETDAPVPMPALENRIAIDNRNQYAELESQILLAMLDQAYHSPLAAQKGFNSDKVYHAIYNQYASVPEPAGTAWQGFFGHLFGYGATYYSYLFDRALAAKIWKDVFQHNGAEGSLDRGNGELYKNECLAGVLKDGRLAKGGEEAMREVGRWGIKETGK</sequence>
<comment type="catalytic activity">
    <reaction evidence="1">
        <text>Release of an N-terminal octapeptide as second stage of processing of some proteins imported into the mitochondrion.</text>
        <dbReference type="EC" id="3.4.24.59"/>
    </reaction>
</comment>
<evidence type="ECO:0000313" key="18">
    <source>
        <dbReference type="Proteomes" id="UP000800038"/>
    </source>
</evidence>
<keyword evidence="7 15" id="KW-0479">Metal-binding</keyword>
<comment type="subcellular location">
    <subcellularLocation>
        <location evidence="2">Mitochondrion matrix</location>
    </subcellularLocation>
</comment>
<dbReference type="EC" id="3.4.24.59" evidence="4"/>
<evidence type="ECO:0000256" key="15">
    <source>
        <dbReference type="RuleBase" id="RU003435"/>
    </source>
</evidence>
<evidence type="ECO:0000256" key="2">
    <source>
        <dbReference type="ARBA" id="ARBA00004305"/>
    </source>
</evidence>
<dbReference type="Proteomes" id="UP000800038">
    <property type="component" value="Unassembled WGS sequence"/>
</dbReference>
<dbReference type="CDD" id="cd06457">
    <property type="entry name" value="M3A_MIP"/>
    <property type="match status" value="1"/>
</dbReference>
<keyword evidence="6 15" id="KW-0645">Protease</keyword>
<dbReference type="InterPro" id="IPR024077">
    <property type="entry name" value="Neurolysin/TOP_dom2"/>
</dbReference>
<evidence type="ECO:0000256" key="7">
    <source>
        <dbReference type="ARBA" id="ARBA00022723"/>
    </source>
</evidence>
<comment type="cofactor">
    <cofactor evidence="15">
        <name>Zn(2+)</name>
        <dbReference type="ChEBI" id="CHEBI:29105"/>
    </cofactor>
    <text evidence="15">Binds 1 zinc ion.</text>
</comment>
<evidence type="ECO:0000256" key="1">
    <source>
        <dbReference type="ARBA" id="ARBA00000436"/>
    </source>
</evidence>
<dbReference type="SUPFAM" id="SSF55486">
    <property type="entry name" value="Metalloproteases ('zincins'), catalytic domain"/>
    <property type="match status" value="1"/>
</dbReference>
<dbReference type="AlphaFoldDB" id="A0A6A5SF46"/>
<comment type="similarity">
    <text evidence="3 15">Belongs to the peptidase M3 family.</text>
</comment>
<evidence type="ECO:0000256" key="13">
    <source>
        <dbReference type="ARBA" id="ARBA00025208"/>
    </source>
</evidence>
<dbReference type="OrthoDB" id="17530at2759"/>
<dbReference type="PANTHER" id="PTHR11804">
    <property type="entry name" value="PROTEASE M3 THIMET OLIGOPEPTIDASE-RELATED"/>
    <property type="match status" value="1"/>
</dbReference>
<keyword evidence="10" id="KW-0809">Transit peptide</keyword>
<evidence type="ECO:0000256" key="14">
    <source>
        <dbReference type="ARBA" id="ARBA00032470"/>
    </source>
</evidence>
<evidence type="ECO:0000256" key="9">
    <source>
        <dbReference type="ARBA" id="ARBA00022833"/>
    </source>
</evidence>
<proteinExistence type="inferred from homology"/>
<evidence type="ECO:0000256" key="4">
    <source>
        <dbReference type="ARBA" id="ARBA00012441"/>
    </source>
</evidence>
<reference evidence="17" key="1">
    <citation type="journal article" date="2020" name="Stud. Mycol.">
        <title>101 Dothideomycetes genomes: a test case for predicting lifestyles and emergence of pathogens.</title>
        <authorList>
            <person name="Haridas S."/>
            <person name="Albert R."/>
            <person name="Binder M."/>
            <person name="Bloem J."/>
            <person name="Labutti K."/>
            <person name="Salamov A."/>
            <person name="Andreopoulos B."/>
            <person name="Baker S."/>
            <person name="Barry K."/>
            <person name="Bills G."/>
            <person name="Bluhm B."/>
            <person name="Cannon C."/>
            <person name="Castanera R."/>
            <person name="Culley D."/>
            <person name="Daum C."/>
            <person name="Ezra D."/>
            <person name="Gonzalez J."/>
            <person name="Henrissat B."/>
            <person name="Kuo A."/>
            <person name="Liang C."/>
            <person name="Lipzen A."/>
            <person name="Lutzoni F."/>
            <person name="Magnuson J."/>
            <person name="Mondo S."/>
            <person name="Nolan M."/>
            <person name="Ohm R."/>
            <person name="Pangilinan J."/>
            <person name="Park H.-J."/>
            <person name="Ramirez L."/>
            <person name="Alfaro M."/>
            <person name="Sun H."/>
            <person name="Tritt A."/>
            <person name="Yoshinaga Y."/>
            <person name="Zwiers L.-H."/>
            <person name="Turgeon B."/>
            <person name="Goodwin S."/>
            <person name="Spatafora J."/>
            <person name="Crous P."/>
            <person name="Grigoriev I."/>
        </authorList>
    </citation>
    <scope>NUCLEOTIDE SEQUENCE</scope>
    <source>
        <strain evidence="17">CBS 161.51</strain>
    </source>
</reference>
<name>A0A6A5SF46_9PLEO</name>
<keyword evidence="8 15" id="KW-0378">Hydrolase</keyword>
<dbReference type="Pfam" id="PF01432">
    <property type="entry name" value="Peptidase_M3"/>
    <property type="match status" value="1"/>
</dbReference>
<dbReference type="EMBL" id="ML976116">
    <property type="protein sequence ID" value="KAF1938059.1"/>
    <property type="molecule type" value="Genomic_DNA"/>
</dbReference>